<dbReference type="InterPro" id="IPR050329">
    <property type="entry name" value="GLI_C2H2-zinc-finger"/>
</dbReference>
<dbReference type="GO" id="GO:0000978">
    <property type="term" value="F:RNA polymerase II cis-regulatory region sequence-specific DNA binding"/>
    <property type="evidence" value="ECO:0007669"/>
    <property type="project" value="TreeGrafter"/>
</dbReference>
<evidence type="ECO:0000256" key="3">
    <source>
        <dbReference type="ARBA" id="ARBA00022771"/>
    </source>
</evidence>
<dbReference type="InterPro" id="IPR013087">
    <property type="entry name" value="Znf_C2H2_type"/>
</dbReference>
<dbReference type="EMBL" id="AWGJ01000005">
    <property type="protein sequence ID" value="ODN79836.1"/>
    <property type="molecule type" value="Genomic_DNA"/>
</dbReference>
<evidence type="ECO:0000256" key="6">
    <source>
        <dbReference type="SAM" id="MobiDB-lite"/>
    </source>
</evidence>
<feature type="domain" description="C2H2-type" evidence="7">
    <location>
        <begin position="480"/>
        <end position="509"/>
    </location>
</feature>
<dbReference type="SUPFAM" id="SSF57667">
    <property type="entry name" value="beta-beta-alpha zinc fingers"/>
    <property type="match status" value="3"/>
</dbReference>
<keyword evidence="3 5" id="KW-0863">Zinc-finger</keyword>
<keyword evidence="1" id="KW-0479">Metal-binding</keyword>
<name>A0A1E3HVR4_9TREE</name>
<feature type="domain" description="C2H2-type" evidence="7">
    <location>
        <begin position="450"/>
        <end position="479"/>
    </location>
</feature>
<dbReference type="InterPro" id="IPR036236">
    <property type="entry name" value="Znf_C2H2_sf"/>
</dbReference>
<evidence type="ECO:0000313" key="8">
    <source>
        <dbReference type="EMBL" id="ODN79836.1"/>
    </source>
</evidence>
<gene>
    <name evidence="8" type="ORF">L202_03730</name>
</gene>
<keyword evidence="9" id="KW-1185">Reference proteome</keyword>
<sequence>MPPKSTKQVRAIANNKPIDAFFTVKKPVIAASASSFSVNPTQAGLSDMKKPVIHGKLDRPGKRPKTSEGYGDSDDEVDSLAELPPIEDGYANLCATDTLDINNNELFVRMIKPLQAYSASIGIKIDEPVSSTFYQRISACIDLLDKVENANILFRRSPIGNCKATIIPLLFAFITDELKDLVAQVARPQAIGLATVPFCEEDGIGTYGKYAIPKSSAPPEVKAQVYTGRTARFSPGSTSLKPRRREHVRSLNVEGASQYHHPWNEAVRANAGHYDLEWTTNMFVPVDRNLCPTNDLKNALILFSVVAEAVLFVLLDSGCGDGSAKKSMSAALPFWDDGPAYIGTDSRNPICGGFILWDWTKAGRPYTACHFCGREFDHPWRIAIAHIAPPTACIPDAQAPLKQSVISKTICVITIHFAPMLARNRSATSPSRPKRDLRAHRLVHQDQRPYHCSHEGCPVAFKVKGALKQHAVAHSRSREFACDQPGCSQKFVTNGELMRHTAVHSNERPFPCPTSECEAKFKTKDDARQHMAAHIEVKLFHCDIPCCTRPPFPSERAMRALKTDYHSDTQHCCPTCNKLLSSKSNLMRHIKYNHSDTQHCCPTCNKMLSSKSNLMCHIKALVHQKGMGKHHGG</sequence>
<feature type="domain" description="C2H2-type" evidence="7">
    <location>
        <begin position="510"/>
        <end position="539"/>
    </location>
</feature>
<dbReference type="PROSITE" id="PS00028">
    <property type="entry name" value="ZINC_FINGER_C2H2_1"/>
    <property type="match status" value="5"/>
</dbReference>
<dbReference type="Proteomes" id="UP000094065">
    <property type="component" value="Unassembled WGS sequence"/>
</dbReference>
<evidence type="ECO:0000256" key="5">
    <source>
        <dbReference type="PROSITE-ProRule" id="PRU00042"/>
    </source>
</evidence>
<feature type="domain" description="C2H2-type" evidence="7">
    <location>
        <begin position="571"/>
        <end position="599"/>
    </location>
</feature>
<feature type="compositionally biased region" description="Basic and acidic residues" evidence="6">
    <location>
        <begin position="47"/>
        <end position="61"/>
    </location>
</feature>
<dbReference type="GO" id="GO:0045944">
    <property type="term" value="P:positive regulation of transcription by RNA polymerase II"/>
    <property type="evidence" value="ECO:0007669"/>
    <property type="project" value="UniProtKB-ARBA"/>
</dbReference>
<dbReference type="GO" id="GO:0005634">
    <property type="term" value="C:nucleus"/>
    <property type="evidence" value="ECO:0007669"/>
    <property type="project" value="UniProtKB-ARBA"/>
</dbReference>
<accession>A0A1E3HVR4</accession>
<dbReference type="GO" id="GO:0008270">
    <property type="term" value="F:zinc ion binding"/>
    <property type="evidence" value="ECO:0007669"/>
    <property type="project" value="UniProtKB-KW"/>
</dbReference>
<dbReference type="PANTHER" id="PTHR19818:SF139">
    <property type="entry name" value="PAIR-RULE PROTEIN ODD-PAIRED"/>
    <property type="match status" value="1"/>
</dbReference>
<dbReference type="PANTHER" id="PTHR19818">
    <property type="entry name" value="ZINC FINGER PROTEIN ZIC AND GLI"/>
    <property type="match status" value="1"/>
</dbReference>
<reference evidence="8 9" key="1">
    <citation type="submission" date="2016-06" db="EMBL/GenBank/DDBJ databases">
        <title>Evolution of pathogenesis and genome organization in the Tremellales.</title>
        <authorList>
            <person name="Cuomo C."/>
            <person name="Litvintseva A."/>
            <person name="Heitman J."/>
            <person name="Chen Y."/>
            <person name="Sun S."/>
            <person name="Springer D."/>
            <person name="Dromer F."/>
            <person name="Young S."/>
            <person name="Zeng Q."/>
            <person name="Chapman S."/>
            <person name="Gujja S."/>
            <person name="Saif S."/>
            <person name="Birren B."/>
        </authorList>
    </citation>
    <scope>NUCLEOTIDE SEQUENCE [LARGE SCALE GENOMIC DNA]</scope>
    <source>
        <strain evidence="8 9">CBS 6039</strain>
    </source>
</reference>
<dbReference type="PROSITE" id="PS50157">
    <property type="entry name" value="ZINC_FINGER_C2H2_2"/>
    <property type="match status" value="5"/>
</dbReference>
<dbReference type="GO" id="GO:0000981">
    <property type="term" value="F:DNA-binding transcription factor activity, RNA polymerase II-specific"/>
    <property type="evidence" value="ECO:0007669"/>
    <property type="project" value="TreeGrafter"/>
</dbReference>
<dbReference type="STRING" id="1295533.A0A1E3HVR4"/>
<evidence type="ECO:0000256" key="2">
    <source>
        <dbReference type="ARBA" id="ARBA00022737"/>
    </source>
</evidence>
<dbReference type="RefSeq" id="XP_018994683.1">
    <property type="nucleotide sequence ID" value="XM_019137657.1"/>
</dbReference>
<proteinExistence type="predicted"/>
<dbReference type="Gene3D" id="3.30.160.60">
    <property type="entry name" value="Classic Zinc Finger"/>
    <property type="match status" value="4"/>
</dbReference>
<dbReference type="SMART" id="SM00355">
    <property type="entry name" value="ZnF_C2H2"/>
    <property type="match status" value="5"/>
</dbReference>
<feature type="domain" description="C2H2-type" evidence="7">
    <location>
        <begin position="599"/>
        <end position="623"/>
    </location>
</feature>
<keyword evidence="2" id="KW-0677">Repeat</keyword>
<evidence type="ECO:0000256" key="1">
    <source>
        <dbReference type="ARBA" id="ARBA00022723"/>
    </source>
</evidence>
<comment type="caution">
    <text evidence="8">The sequence shown here is derived from an EMBL/GenBank/DDBJ whole genome shotgun (WGS) entry which is preliminary data.</text>
</comment>
<organism evidence="8 9">
    <name type="scientific">Cryptococcus amylolentus CBS 6039</name>
    <dbReference type="NCBI Taxonomy" id="1295533"/>
    <lineage>
        <taxon>Eukaryota</taxon>
        <taxon>Fungi</taxon>
        <taxon>Dikarya</taxon>
        <taxon>Basidiomycota</taxon>
        <taxon>Agaricomycotina</taxon>
        <taxon>Tremellomycetes</taxon>
        <taxon>Tremellales</taxon>
        <taxon>Cryptococcaceae</taxon>
        <taxon>Cryptococcus</taxon>
    </lineage>
</organism>
<dbReference type="OrthoDB" id="654211at2759"/>
<dbReference type="GeneID" id="30155039"/>
<dbReference type="AlphaFoldDB" id="A0A1E3HVR4"/>
<evidence type="ECO:0000256" key="4">
    <source>
        <dbReference type="ARBA" id="ARBA00022833"/>
    </source>
</evidence>
<evidence type="ECO:0000259" key="7">
    <source>
        <dbReference type="PROSITE" id="PS50157"/>
    </source>
</evidence>
<protein>
    <recommendedName>
        <fullName evidence="7">C2H2-type domain-containing protein</fullName>
    </recommendedName>
</protein>
<evidence type="ECO:0000313" key="9">
    <source>
        <dbReference type="Proteomes" id="UP000094065"/>
    </source>
</evidence>
<keyword evidence="4" id="KW-0862">Zinc</keyword>
<feature type="region of interest" description="Disordered" evidence="6">
    <location>
        <begin position="40"/>
        <end position="76"/>
    </location>
</feature>